<proteinExistence type="predicted"/>
<evidence type="ECO:0000313" key="2">
    <source>
        <dbReference type="Proteomes" id="UP001431429"/>
    </source>
</evidence>
<reference evidence="1" key="1">
    <citation type="submission" date="2022-06" db="EMBL/GenBank/DDBJ databases">
        <title>Genome public.</title>
        <authorList>
            <person name="Sun Q."/>
        </authorList>
    </citation>
    <scope>NUCLEOTIDE SEQUENCE</scope>
    <source>
        <strain evidence="1">CWNU-1</strain>
    </source>
</reference>
<evidence type="ECO:0000313" key="1">
    <source>
        <dbReference type="EMBL" id="MCM2390258.1"/>
    </source>
</evidence>
<organism evidence="1 2">
    <name type="scientific">Streptomyces albipurpureus</name>
    <dbReference type="NCBI Taxonomy" id="2897419"/>
    <lineage>
        <taxon>Bacteria</taxon>
        <taxon>Bacillati</taxon>
        <taxon>Actinomycetota</taxon>
        <taxon>Actinomycetes</taxon>
        <taxon>Kitasatosporales</taxon>
        <taxon>Streptomycetaceae</taxon>
        <taxon>Streptomyces</taxon>
    </lineage>
</organism>
<sequence>MAPLPTPPSQPEDTHDSYVGLLAESAEERARERGWTTVRSLPPGTMITLEYVAGRLNFEVENGRVTRCWPG</sequence>
<dbReference type="Proteomes" id="UP001431429">
    <property type="component" value="Unassembled WGS sequence"/>
</dbReference>
<dbReference type="Gene3D" id="3.30.10.10">
    <property type="entry name" value="Trypsin Inhibitor V, subunit A"/>
    <property type="match status" value="1"/>
</dbReference>
<dbReference type="Pfam" id="PF11720">
    <property type="entry name" value="Inhibitor_I78"/>
    <property type="match status" value="1"/>
</dbReference>
<gene>
    <name evidence="1" type="ORF">NBG84_18505</name>
</gene>
<dbReference type="RefSeq" id="WP_250920599.1">
    <property type="nucleotide sequence ID" value="NZ_JAMQAW010000024.1"/>
</dbReference>
<protein>
    <submittedName>
        <fullName evidence="1">I78 family peptidase inhibitor</fullName>
    </submittedName>
</protein>
<name>A0ABT0UNZ9_9ACTN</name>
<comment type="caution">
    <text evidence="1">The sequence shown here is derived from an EMBL/GenBank/DDBJ whole genome shotgun (WGS) entry which is preliminary data.</text>
</comment>
<dbReference type="InterPro" id="IPR021719">
    <property type="entry name" value="Prot_inh_I78"/>
</dbReference>
<accession>A0ABT0UNZ9</accession>
<keyword evidence="2" id="KW-1185">Reference proteome</keyword>
<dbReference type="EMBL" id="JAMQAW010000024">
    <property type="protein sequence ID" value="MCM2390258.1"/>
    <property type="molecule type" value="Genomic_DNA"/>
</dbReference>